<dbReference type="EMBL" id="CAKOGP040002036">
    <property type="protein sequence ID" value="CAJ1959963.1"/>
    <property type="molecule type" value="Genomic_DNA"/>
</dbReference>
<reference evidence="5" key="1">
    <citation type="submission" date="2023-08" db="EMBL/GenBank/DDBJ databases">
        <authorList>
            <person name="Audoor S."/>
            <person name="Bilcke G."/>
        </authorList>
    </citation>
    <scope>NUCLEOTIDE SEQUENCE</scope>
</reference>
<dbReference type="InterPro" id="IPR036529">
    <property type="entry name" value="KIX_dom_sf"/>
</dbReference>
<evidence type="ECO:0000313" key="6">
    <source>
        <dbReference type="Proteomes" id="UP001295423"/>
    </source>
</evidence>
<dbReference type="GO" id="GO:0003712">
    <property type="term" value="F:transcription coregulator activity"/>
    <property type="evidence" value="ECO:0007669"/>
    <property type="project" value="InterPro"/>
</dbReference>
<comment type="subcellular location">
    <subcellularLocation>
        <location evidence="1">Nucleus</location>
    </subcellularLocation>
</comment>
<dbReference type="InterPro" id="IPR036546">
    <property type="entry name" value="MED15_KIX"/>
</dbReference>
<keyword evidence="2" id="KW-0539">Nucleus</keyword>
<comment type="caution">
    <text evidence="5">The sequence shown here is derived from an EMBL/GenBank/DDBJ whole genome shotgun (WGS) entry which is preliminary data.</text>
</comment>
<dbReference type="Pfam" id="PF16987">
    <property type="entry name" value="KIX_2"/>
    <property type="match status" value="1"/>
</dbReference>
<evidence type="ECO:0000256" key="1">
    <source>
        <dbReference type="ARBA" id="ARBA00004123"/>
    </source>
</evidence>
<accession>A0AAD2G1Y8</accession>
<evidence type="ECO:0000256" key="3">
    <source>
        <dbReference type="SAM" id="MobiDB-lite"/>
    </source>
</evidence>
<proteinExistence type="predicted"/>
<evidence type="ECO:0000259" key="4">
    <source>
        <dbReference type="Pfam" id="PF16987"/>
    </source>
</evidence>
<dbReference type="GO" id="GO:0005634">
    <property type="term" value="C:nucleus"/>
    <property type="evidence" value="ECO:0007669"/>
    <property type="project" value="UniProtKB-SubCell"/>
</dbReference>
<evidence type="ECO:0000256" key="2">
    <source>
        <dbReference type="ARBA" id="ARBA00023242"/>
    </source>
</evidence>
<protein>
    <recommendedName>
        <fullName evidence="4">Mediator complex subunit 15 KIX domain-containing protein</fullName>
    </recommendedName>
</protein>
<dbReference type="GO" id="GO:0006355">
    <property type="term" value="P:regulation of DNA-templated transcription"/>
    <property type="evidence" value="ECO:0007669"/>
    <property type="project" value="InterPro"/>
</dbReference>
<gene>
    <name evidence="5" type="ORF">CYCCA115_LOCUS18380</name>
</gene>
<feature type="region of interest" description="Disordered" evidence="3">
    <location>
        <begin position="1"/>
        <end position="24"/>
    </location>
</feature>
<name>A0AAD2G1Y8_9STRA</name>
<organism evidence="5 6">
    <name type="scientific">Cylindrotheca closterium</name>
    <dbReference type="NCBI Taxonomy" id="2856"/>
    <lineage>
        <taxon>Eukaryota</taxon>
        <taxon>Sar</taxon>
        <taxon>Stramenopiles</taxon>
        <taxon>Ochrophyta</taxon>
        <taxon>Bacillariophyta</taxon>
        <taxon>Bacillariophyceae</taxon>
        <taxon>Bacillariophycidae</taxon>
        <taxon>Bacillariales</taxon>
        <taxon>Bacillariaceae</taxon>
        <taxon>Cylindrotheca</taxon>
    </lineage>
</organism>
<feature type="compositionally biased region" description="Low complexity" evidence="3">
    <location>
        <begin position="1"/>
        <end position="11"/>
    </location>
</feature>
<sequence>MSEDQSSSSSSARPVSNNRPLHETLLPAVTLPVSALGKRNMAAVSSPPRGLNGTWRSNSDMAQRRVIVKEIVKSIHRRRPNAPQSFKKQLPSMVQRLEEALYKNAPSMEVYADLSTLEQRLETLARKVQQQAAVMKQQQHSK</sequence>
<evidence type="ECO:0000313" key="5">
    <source>
        <dbReference type="EMBL" id="CAJ1959963.1"/>
    </source>
</evidence>
<dbReference type="Proteomes" id="UP001295423">
    <property type="component" value="Unassembled WGS sequence"/>
</dbReference>
<dbReference type="Gene3D" id="1.10.246.20">
    <property type="entry name" value="Coactivator CBP, KIX domain"/>
    <property type="match status" value="1"/>
</dbReference>
<dbReference type="AlphaFoldDB" id="A0AAD2G1Y8"/>
<keyword evidence="6" id="KW-1185">Reference proteome</keyword>
<feature type="domain" description="Mediator complex subunit 15 KIX" evidence="4">
    <location>
        <begin position="53"/>
        <end position="133"/>
    </location>
</feature>